<organism evidence="1 2">
    <name type="scientific">Paratrimastix pyriformis</name>
    <dbReference type="NCBI Taxonomy" id="342808"/>
    <lineage>
        <taxon>Eukaryota</taxon>
        <taxon>Metamonada</taxon>
        <taxon>Preaxostyla</taxon>
        <taxon>Paratrimastigidae</taxon>
        <taxon>Paratrimastix</taxon>
    </lineage>
</organism>
<protein>
    <submittedName>
        <fullName evidence="1">Uncharacterized protein</fullName>
    </submittedName>
</protein>
<comment type="caution">
    <text evidence="1">The sequence shown here is derived from an EMBL/GenBank/DDBJ whole genome shotgun (WGS) entry which is preliminary data.</text>
</comment>
<evidence type="ECO:0000313" key="1">
    <source>
        <dbReference type="EMBL" id="KAJ4452483.1"/>
    </source>
</evidence>
<sequence length="107" mass="12368">MQHQTRGYPENFEALEVAGKQRSSGRCHPELPELRQGPSSEAFGFSDFRPTGWMRLVQAPFSRFPTLRTEGKDYPHHFQYHSTVAASIPVFIPRHRLQFCNHTIATR</sequence>
<name>A0ABQ8U1W4_9EUKA</name>
<keyword evidence="2" id="KW-1185">Reference proteome</keyword>
<gene>
    <name evidence="1" type="ORF">PAPYR_13347</name>
</gene>
<accession>A0ABQ8U1W4</accession>
<dbReference type="Proteomes" id="UP001141327">
    <property type="component" value="Unassembled WGS sequence"/>
</dbReference>
<proteinExistence type="predicted"/>
<evidence type="ECO:0000313" key="2">
    <source>
        <dbReference type="Proteomes" id="UP001141327"/>
    </source>
</evidence>
<reference evidence="1" key="1">
    <citation type="journal article" date="2022" name="bioRxiv">
        <title>Genomics of Preaxostyla Flagellates Illuminates Evolutionary Transitions and the Path Towards Mitochondrial Loss.</title>
        <authorList>
            <person name="Novak L.V.F."/>
            <person name="Treitli S.C."/>
            <person name="Pyrih J."/>
            <person name="Halakuc P."/>
            <person name="Pipaliya S.V."/>
            <person name="Vacek V."/>
            <person name="Brzon O."/>
            <person name="Soukal P."/>
            <person name="Eme L."/>
            <person name="Dacks J.B."/>
            <person name="Karnkowska A."/>
            <person name="Elias M."/>
            <person name="Hampl V."/>
        </authorList>
    </citation>
    <scope>NUCLEOTIDE SEQUENCE</scope>
    <source>
        <strain evidence="1">RCP-MX</strain>
    </source>
</reference>
<dbReference type="EMBL" id="JAPMOS010000491">
    <property type="protein sequence ID" value="KAJ4452483.1"/>
    <property type="molecule type" value="Genomic_DNA"/>
</dbReference>